<name>A0A656HDA0_THINJ</name>
<organism evidence="8 9">
    <name type="scientific">Thiothrix nivea (strain ATCC 35100 / DSM 5205 / JP2)</name>
    <dbReference type="NCBI Taxonomy" id="870187"/>
    <lineage>
        <taxon>Bacteria</taxon>
        <taxon>Pseudomonadati</taxon>
        <taxon>Pseudomonadota</taxon>
        <taxon>Gammaproteobacteria</taxon>
        <taxon>Thiotrichales</taxon>
        <taxon>Thiotrichaceae</taxon>
        <taxon>Thiothrix</taxon>
    </lineage>
</organism>
<evidence type="ECO:0000313" key="8">
    <source>
        <dbReference type="EMBL" id="EIJ34387.1"/>
    </source>
</evidence>
<feature type="active site" description="Proton donor" evidence="5">
    <location>
        <position position="132"/>
    </location>
</feature>
<dbReference type="InterPro" id="IPR011051">
    <property type="entry name" value="RmlC_Cupin_sf"/>
</dbReference>
<dbReference type="AlphaFoldDB" id="A0A656HDA0"/>
<evidence type="ECO:0000256" key="4">
    <source>
        <dbReference type="ARBA" id="ARBA00019595"/>
    </source>
</evidence>
<comment type="function">
    <text evidence="2 7">Catalyzes the epimerization of the C3' and C5'positions of dTDP-6-deoxy-D-xylo-4-hexulose, forming dTDP-6-deoxy-L-lyxo-4-hexulose.</text>
</comment>
<comment type="catalytic activity">
    <reaction evidence="1 7">
        <text>dTDP-4-dehydro-6-deoxy-alpha-D-glucose = dTDP-4-dehydro-beta-L-rhamnose</text>
        <dbReference type="Rhea" id="RHEA:16969"/>
        <dbReference type="ChEBI" id="CHEBI:57649"/>
        <dbReference type="ChEBI" id="CHEBI:62830"/>
        <dbReference type="EC" id="5.1.3.13"/>
    </reaction>
</comment>
<dbReference type="Pfam" id="PF00908">
    <property type="entry name" value="dTDP_sugar_isom"/>
    <property type="match status" value="1"/>
</dbReference>
<dbReference type="CDD" id="cd00438">
    <property type="entry name" value="cupin_RmlC"/>
    <property type="match status" value="1"/>
</dbReference>
<dbReference type="SUPFAM" id="SSF51182">
    <property type="entry name" value="RmlC-like cupins"/>
    <property type="match status" value="1"/>
</dbReference>
<dbReference type="GO" id="GO:0005829">
    <property type="term" value="C:cytosol"/>
    <property type="evidence" value="ECO:0007669"/>
    <property type="project" value="TreeGrafter"/>
</dbReference>
<dbReference type="Gene3D" id="2.60.120.10">
    <property type="entry name" value="Jelly Rolls"/>
    <property type="match status" value="1"/>
</dbReference>
<keyword evidence="9" id="KW-1185">Reference proteome</keyword>
<dbReference type="GO" id="GO:0008830">
    <property type="term" value="F:dTDP-4-dehydrorhamnose 3,5-epimerase activity"/>
    <property type="evidence" value="ECO:0007669"/>
    <property type="project" value="UniProtKB-UniRule"/>
</dbReference>
<dbReference type="Proteomes" id="UP000005317">
    <property type="component" value="Unassembled WGS sequence"/>
</dbReference>
<dbReference type="InterPro" id="IPR014710">
    <property type="entry name" value="RmlC-like_jellyroll"/>
</dbReference>
<dbReference type="PANTHER" id="PTHR21047">
    <property type="entry name" value="DTDP-6-DEOXY-D-GLUCOSE-3,5 EPIMERASE"/>
    <property type="match status" value="1"/>
</dbReference>
<dbReference type="RefSeq" id="WP_002708318.1">
    <property type="nucleotide sequence ID" value="NZ_JH651384.1"/>
</dbReference>
<accession>A0A656HDA0</accession>
<gene>
    <name evidence="8" type="ORF">Thini_1806</name>
</gene>
<comment type="pathway">
    <text evidence="7">Carbohydrate biosynthesis; dTDP-L-rhamnose biosynthesis.</text>
</comment>
<dbReference type="PANTHER" id="PTHR21047:SF2">
    <property type="entry name" value="THYMIDINE DIPHOSPHO-4-KETO-RHAMNOSE 3,5-EPIMERASE"/>
    <property type="match status" value="1"/>
</dbReference>
<evidence type="ECO:0000256" key="7">
    <source>
        <dbReference type="RuleBase" id="RU364069"/>
    </source>
</evidence>
<evidence type="ECO:0000256" key="5">
    <source>
        <dbReference type="PIRSR" id="PIRSR600888-1"/>
    </source>
</evidence>
<sequence length="179" mass="20416">MIFSETNLGGAYVIEPQFIQDERGFFARVWCKREMGELGLSTNLAQSNISFNKYRGTLRGMHRQIEPAAEVKLVRCTKGAIYDVIVDLRPDSPTHMQWFGVELTEQNHKMLYVPAGFAHGYQTLEDNSEVFYQVSEFYAPQYERGARYNDPAFGIVWPLEVASVSDKDGSWPDYLPAGM</sequence>
<comment type="subunit">
    <text evidence="7">Homodimer.</text>
</comment>
<dbReference type="EC" id="5.1.3.13" evidence="3 7"/>
<comment type="similarity">
    <text evidence="7">Belongs to the dTDP-4-dehydrorhamnose 3,5-epimerase family.</text>
</comment>
<evidence type="ECO:0000256" key="2">
    <source>
        <dbReference type="ARBA" id="ARBA00001997"/>
    </source>
</evidence>
<evidence type="ECO:0000256" key="6">
    <source>
        <dbReference type="PIRSR" id="PIRSR600888-3"/>
    </source>
</evidence>
<dbReference type="EMBL" id="JH651384">
    <property type="protein sequence ID" value="EIJ34387.1"/>
    <property type="molecule type" value="Genomic_DNA"/>
</dbReference>
<feature type="active site" description="Proton acceptor" evidence="5">
    <location>
        <position position="62"/>
    </location>
</feature>
<dbReference type="UniPathway" id="UPA00124"/>
<dbReference type="InterPro" id="IPR000888">
    <property type="entry name" value="RmlC-like"/>
</dbReference>
<evidence type="ECO:0000256" key="1">
    <source>
        <dbReference type="ARBA" id="ARBA00001298"/>
    </source>
</evidence>
<evidence type="ECO:0000256" key="3">
    <source>
        <dbReference type="ARBA" id="ARBA00012098"/>
    </source>
</evidence>
<feature type="site" description="Participates in a stacking interaction with the thymidine ring of dTDP-4-oxo-6-deoxyglucose" evidence="6">
    <location>
        <position position="138"/>
    </location>
</feature>
<dbReference type="GO" id="GO:0019305">
    <property type="term" value="P:dTDP-rhamnose biosynthetic process"/>
    <property type="evidence" value="ECO:0007669"/>
    <property type="project" value="UniProtKB-UniRule"/>
</dbReference>
<dbReference type="OrthoDB" id="9800680at2"/>
<proteinExistence type="inferred from homology"/>
<dbReference type="GO" id="GO:0000271">
    <property type="term" value="P:polysaccharide biosynthetic process"/>
    <property type="evidence" value="ECO:0007669"/>
    <property type="project" value="TreeGrafter"/>
</dbReference>
<evidence type="ECO:0000313" key="9">
    <source>
        <dbReference type="Proteomes" id="UP000005317"/>
    </source>
</evidence>
<protein>
    <recommendedName>
        <fullName evidence="4 7">dTDP-4-dehydrorhamnose 3,5-epimerase</fullName>
        <ecNumber evidence="3 7">5.1.3.13</ecNumber>
    </recommendedName>
    <alternativeName>
        <fullName evidence="7">Thymidine diphospho-4-keto-rhamnose 3,5-epimerase</fullName>
    </alternativeName>
</protein>
<keyword evidence="7" id="KW-0413">Isomerase</keyword>
<reference evidence="9" key="1">
    <citation type="journal article" date="2011" name="Stand. Genomic Sci.">
        <title>Genome sequence of the filamentous, gliding Thiothrix nivea neotype strain (JP2(T)).</title>
        <authorList>
            <person name="Lapidus A."/>
            <person name="Nolan M."/>
            <person name="Lucas S."/>
            <person name="Glavina Del Rio T."/>
            <person name="Tice H."/>
            <person name="Cheng J.F."/>
            <person name="Tapia R."/>
            <person name="Han C."/>
            <person name="Goodwin L."/>
            <person name="Pitluck S."/>
            <person name="Liolios K."/>
            <person name="Pagani I."/>
            <person name="Ivanova N."/>
            <person name="Huntemann M."/>
            <person name="Mavromatis K."/>
            <person name="Mikhailova N."/>
            <person name="Pati A."/>
            <person name="Chen A."/>
            <person name="Palaniappan K."/>
            <person name="Land M."/>
            <person name="Brambilla E.M."/>
            <person name="Rohde M."/>
            <person name="Abt B."/>
            <person name="Verbarg S."/>
            <person name="Goker M."/>
            <person name="Bristow J."/>
            <person name="Eisen J.A."/>
            <person name="Markowitz V."/>
            <person name="Hugenholtz P."/>
            <person name="Kyrpides N.C."/>
            <person name="Klenk H.P."/>
            <person name="Woyke T."/>
        </authorList>
    </citation>
    <scope>NUCLEOTIDE SEQUENCE [LARGE SCALE GENOMIC DNA]</scope>
    <source>
        <strain evidence="9">ATCC 35100 / DSM 5205 / JP2</strain>
    </source>
</reference>
<dbReference type="NCBIfam" id="TIGR01221">
    <property type="entry name" value="rmlC"/>
    <property type="match status" value="1"/>
</dbReference>